<dbReference type="CDD" id="cd05374">
    <property type="entry name" value="17beta-HSD-like_SDR_c"/>
    <property type="match status" value="1"/>
</dbReference>
<dbReference type="PANTHER" id="PTHR43976">
    <property type="entry name" value="SHORT CHAIN DEHYDROGENASE"/>
    <property type="match status" value="1"/>
</dbReference>
<dbReference type="Pfam" id="PF00106">
    <property type="entry name" value="adh_short"/>
    <property type="match status" value="1"/>
</dbReference>
<protein>
    <submittedName>
        <fullName evidence="4">NADP-dependent 3-hydroxy acid dehydrogenase YdfG</fullName>
    </submittedName>
</protein>
<dbReference type="InterPro" id="IPR002347">
    <property type="entry name" value="SDR_fam"/>
</dbReference>
<gene>
    <name evidence="4" type="ORF">HNQ88_004622</name>
</gene>
<dbReference type="SUPFAM" id="SSF51735">
    <property type="entry name" value="NAD(P)-binding Rossmann-fold domains"/>
    <property type="match status" value="1"/>
</dbReference>
<dbReference type="EMBL" id="JAVDQD010000009">
    <property type="protein sequence ID" value="MDR6241535.1"/>
    <property type="molecule type" value="Genomic_DNA"/>
</dbReference>
<dbReference type="InterPro" id="IPR051911">
    <property type="entry name" value="SDR_oxidoreductase"/>
</dbReference>
<dbReference type="AlphaFoldDB" id="A0AAE3XS44"/>
<name>A0AAE3XS44_9BACT</name>
<dbReference type="RefSeq" id="WP_309942392.1">
    <property type="nucleotide sequence ID" value="NZ_AP025307.1"/>
</dbReference>
<reference evidence="4" key="1">
    <citation type="submission" date="2023-07" db="EMBL/GenBank/DDBJ databases">
        <title>Genomic Encyclopedia of Type Strains, Phase IV (KMG-IV): sequencing the most valuable type-strain genomes for metagenomic binning, comparative biology and taxonomic classification.</title>
        <authorList>
            <person name="Goeker M."/>
        </authorList>
    </citation>
    <scope>NUCLEOTIDE SEQUENCE</scope>
    <source>
        <strain evidence="4">DSM 26174</strain>
    </source>
</reference>
<organism evidence="4 5">
    <name type="scientific">Aureibacter tunicatorum</name>
    <dbReference type="NCBI Taxonomy" id="866807"/>
    <lineage>
        <taxon>Bacteria</taxon>
        <taxon>Pseudomonadati</taxon>
        <taxon>Bacteroidota</taxon>
        <taxon>Cytophagia</taxon>
        <taxon>Cytophagales</taxon>
        <taxon>Persicobacteraceae</taxon>
        <taxon>Aureibacter</taxon>
    </lineage>
</organism>
<accession>A0AAE3XS44</accession>
<evidence type="ECO:0000313" key="4">
    <source>
        <dbReference type="EMBL" id="MDR6241535.1"/>
    </source>
</evidence>
<dbReference type="PRINTS" id="PR00080">
    <property type="entry name" value="SDRFAMILY"/>
</dbReference>
<dbReference type="InterPro" id="IPR036291">
    <property type="entry name" value="NAD(P)-bd_dom_sf"/>
</dbReference>
<dbReference type="GO" id="GO:0016491">
    <property type="term" value="F:oxidoreductase activity"/>
    <property type="evidence" value="ECO:0007669"/>
    <property type="project" value="UniProtKB-KW"/>
</dbReference>
<dbReference type="Gene3D" id="3.40.50.720">
    <property type="entry name" value="NAD(P)-binding Rossmann-like Domain"/>
    <property type="match status" value="1"/>
</dbReference>
<dbReference type="InterPro" id="IPR020904">
    <property type="entry name" value="Sc_DH/Rdtase_CS"/>
</dbReference>
<dbReference type="PROSITE" id="PS00061">
    <property type="entry name" value="ADH_SHORT"/>
    <property type="match status" value="1"/>
</dbReference>
<dbReference type="NCBIfam" id="NF004826">
    <property type="entry name" value="PRK06182.1"/>
    <property type="match status" value="1"/>
</dbReference>
<evidence type="ECO:0000256" key="1">
    <source>
        <dbReference type="ARBA" id="ARBA00006484"/>
    </source>
</evidence>
<evidence type="ECO:0000256" key="2">
    <source>
        <dbReference type="ARBA" id="ARBA00023002"/>
    </source>
</evidence>
<keyword evidence="5" id="KW-1185">Reference proteome</keyword>
<dbReference type="Proteomes" id="UP001185092">
    <property type="component" value="Unassembled WGS sequence"/>
</dbReference>
<evidence type="ECO:0000313" key="5">
    <source>
        <dbReference type="Proteomes" id="UP001185092"/>
    </source>
</evidence>
<comment type="caution">
    <text evidence="4">The sequence shown here is derived from an EMBL/GenBank/DDBJ whole genome shotgun (WGS) entry which is preliminary data.</text>
</comment>
<evidence type="ECO:0000256" key="3">
    <source>
        <dbReference type="RuleBase" id="RU000363"/>
    </source>
</evidence>
<keyword evidence="2" id="KW-0560">Oxidoreductase</keyword>
<sequence length="272" mass="30207">MKKVVLVTGASSGFGKFTALELIKKGYTVYGAARRVNKMQELNEAGGHSIAMDVTNDESVDEGIKQIIKEQGRIDVLVNNAGYGSYSFIETADLEQMKRMYDVNVWGLVRVTQHVLPYMRKEKKGKIINISSIAGKASLAFMGFYSSSKFAVESISDALRQEVGRFGIDVAIIEPGAFSTGFEDTVFNELKEVKVGEAYQPILDNFTPSFKKTYENAPTPEPVVKAIVSAIERKKPKTRYAVGMDAKMGVFMKSLLSDRIFDNMMLSQMNMK</sequence>
<dbReference type="PANTHER" id="PTHR43976:SF16">
    <property type="entry name" value="SHORT-CHAIN DEHYDROGENASE_REDUCTASE FAMILY PROTEIN"/>
    <property type="match status" value="1"/>
</dbReference>
<proteinExistence type="inferred from homology"/>
<comment type="similarity">
    <text evidence="1 3">Belongs to the short-chain dehydrogenases/reductases (SDR) family.</text>
</comment>
<dbReference type="PRINTS" id="PR00081">
    <property type="entry name" value="GDHRDH"/>
</dbReference>